<keyword evidence="3" id="KW-1185">Reference proteome</keyword>
<evidence type="ECO:0000259" key="1">
    <source>
        <dbReference type="PROSITE" id="PS50222"/>
    </source>
</evidence>
<dbReference type="InterPro" id="IPR018247">
    <property type="entry name" value="EF_Hand_1_Ca_BS"/>
</dbReference>
<feature type="domain" description="EF-hand" evidence="1">
    <location>
        <begin position="43"/>
        <end position="78"/>
    </location>
</feature>
<dbReference type="EMBL" id="UPSH01000002">
    <property type="protein sequence ID" value="VBB19012.1"/>
    <property type="molecule type" value="Genomic_DNA"/>
</dbReference>
<comment type="caution">
    <text evidence="2">The sequence shown here is derived from an EMBL/GenBank/DDBJ whole genome shotgun (WGS) entry which is preliminary data.</text>
</comment>
<name>A0A5K0UBH2_9VIRU</name>
<dbReference type="PROSITE" id="PS50222">
    <property type="entry name" value="EF_HAND_2"/>
    <property type="match status" value="1"/>
</dbReference>
<gene>
    <name evidence="2" type="ORF">YASMINEVIRUS_1544</name>
</gene>
<dbReference type="PROSITE" id="PS00018">
    <property type="entry name" value="EF_HAND_1"/>
    <property type="match status" value="1"/>
</dbReference>
<evidence type="ECO:0000313" key="3">
    <source>
        <dbReference type="Proteomes" id="UP000594342"/>
    </source>
</evidence>
<sequence length="107" mass="11388">MSGIFGTSISNGFVGGFFAGLFAHRAYDYVSSGKLAGDGSESTISKKISTKLNEYDANKDGKITYGEILDGAIKDIKGIEEGRDVQDASVAFTYKGDTADNKDNKTK</sequence>
<dbReference type="GO" id="GO:0005509">
    <property type="term" value="F:calcium ion binding"/>
    <property type="evidence" value="ECO:0007669"/>
    <property type="project" value="InterPro"/>
</dbReference>
<dbReference type="Proteomes" id="UP000594342">
    <property type="component" value="Unassembled WGS sequence"/>
</dbReference>
<proteinExistence type="predicted"/>
<evidence type="ECO:0000313" key="2">
    <source>
        <dbReference type="EMBL" id="VBB19012.1"/>
    </source>
</evidence>
<reference evidence="2 3" key="1">
    <citation type="submission" date="2018-10" db="EMBL/GenBank/DDBJ databases">
        <authorList>
            <consortium name="IHU Genomes"/>
        </authorList>
    </citation>
    <scope>NUCLEOTIDE SEQUENCE [LARGE SCALE GENOMIC DNA]</scope>
    <source>
        <strain evidence="2 3">A1</strain>
    </source>
</reference>
<accession>A0A5K0UBH2</accession>
<organism evidence="2 3">
    <name type="scientific">Yasminevirus sp. GU-2018</name>
    <dbReference type="NCBI Taxonomy" id="2420051"/>
    <lineage>
        <taxon>Viruses</taxon>
        <taxon>Varidnaviria</taxon>
        <taxon>Bamfordvirae</taxon>
        <taxon>Nucleocytoviricota</taxon>
        <taxon>Megaviricetes</taxon>
        <taxon>Imitervirales</taxon>
        <taxon>Mimiviridae</taxon>
        <taxon>Klosneuvirinae</taxon>
        <taxon>Yasminevirus</taxon>
        <taxon>Yasminevirus saudimassiliense</taxon>
    </lineage>
</organism>
<protein>
    <recommendedName>
        <fullName evidence="1">EF-hand domain-containing protein</fullName>
    </recommendedName>
</protein>
<dbReference type="InterPro" id="IPR002048">
    <property type="entry name" value="EF_hand_dom"/>
</dbReference>